<keyword evidence="2" id="KW-0472">Membrane</keyword>
<evidence type="ECO:0000313" key="4">
    <source>
        <dbReference type="Proteomes" id="UP000198929"/>
    </source>
</evidence>
<keyword evidence="4" id="KW-1185">Reference proteome</keyword>
<dbReference type="AlphaFoldDB" id="A0A1H9UVQ3"/>
<feature type="transmembrane region" description="Helical" evidence="2">
    <location>
        <begin position="62"/>
        <end position="79"/>
    </location>
</feature>
<gene>
    <name evidence="3" type="ORF">SAMN05661109_01948</name>
</gene>
<keyword evidence="2" id="KW-1133">Transmembrane helix</keyword>
<evidence type="ECO:0000256" key="2">
    <source>
        <dbReference type="SAM" id="Phobius"/>
    </source>
</evidence>
<dbReference type="Proteomes" id="UP000198929">
    <property type="component" value="Unassembled WGS sequence"/>
</dbReference>
<organism evidence="3 4">
    <name type="scientific">Corynebacterium cystitidis DSM 20524</name>
    <dbReference type="NCBI Taxonomy" id="1121357"/>
    <lineage>
        <taxon>Bacteria</taxon>
        <taxon>Bacillati</taxon>
        <taxon>Actinomycetota</taxon>
        <taxon>Actinomycetes</taxon>
        <taxon>Mycobacteriales</taxon>
        <taxon>Corynebacteriaceae</taxon>
        <taxon>Corynebacterium</taxon>
    </lineage>
</organism>
<name>A0A1H9UVQ3_9CORY</name>
<sequence length="149" mass="15635">MSEPSDTRSFTVLRLLTSVTVGILAAGAFLGNVIIALIAALALAVLSMLTPPVKSPSNKRPIIVWVVIIALVGLGFFLIPDDFQLTGATLIGLISAGAWWVASATTSVTTTSPPPRPESEIPAASPQTFPDSAETHTALLPRDEHAPRR</sequence>
<feature type="transmembrane region" description="Helical" evidence="2">
    <location>
        <begin position="20"/>
        <end position="50"/>
    </location>
</feature>
<feature type="region of interest" description="Disordered" evidence="1">
    <location>
        <begin position="107"/>
        <end position="149"/>
    </location>
</feature>
<accession>A0A1H9UVQ3</accession>
<feature type="transmembrane region" description="Helical" evidence="2">
    <location>
        <begin position="85"/>
        <end position="102"/>
    </location>
</feature>
<dbReference type="EMBL" id="FOGQ01000009">
    <property type="protein sequence ID" value="SES13419.1"/>
    <property type="molecule type" value="Genomic_DNA"/>
</dbReference>
<evidence type="ECO:0000313" key="3">
    <source>
        <dbReference type="EMBL" id="SES13419.1"/>
    </source>
</evidence>
<reference evidence="4" key="1">
    <citation type="submission" date="2016-10" db="EMBL/GenBank/DDBJ databases">
        <authorList>
            <person name="Varghese N."/>
            <person name="Submissions S."/>
        </authorList>
    </citation>
    <scope>NUCLEOTIDE SEQUENCE [LARGE SCALE GENOMIC DNA]</scope>
    <source>
        <strain evidence="4">DSM 20524</strain>
    </source>
</reference>
<proteinExistence type="predicted"/>
<dbReference type="STRING" id="1121357.SAMN05661109_01948"/>
<evidence type="ECO:0000256" key="1">
    <source>
        <dbReference type="SAM" id="MobiDB-lite"/>
    </source>
</evidence>
<protein>
    <submittedName>
        <fullName evidence="3">Uncharacterized protein</fullName>
    </submittedName>
</protein>
<keyword evidence="2" id="KW-0812">Transmembrane</keyword>